<sequence>MSYNKPVCPPNISFCLPHQHTTRLTNPSTGPTSSLLPCAHPRRRSLPAGRFARLLQPTGLQPRLPASGLPSPELPELRPSAATRILWLSAASRPAHVLSSSAAATTGILRRARSGRIIGRGNLRGYNGSVGMLLLFGYSVLRTPHTRTHTFVSCFYFLV</sequence>
<organism evidence="1 2">
    <name type="scientific">Aspergillus ellipticus CBS 707.79</name>
    <dbReference type="NCBI Taxonomy" id="1448320"/>
    <lineage>
        <taxon>Eukaryota</taxon>
        <taxon>Fungi</taxon>
        <taxon>Dikarya</taxon>
        <taxon>Ascomycota</taxon>
        <taxon>Pezizomycotina</taxon>
        <taxon>Eurotiomycetes</taxon>
        <taxon>Eurotiomycetidae</taxon>
        <taxon>Eurotiales</taxon>
        <taxon>Aspergillaceae</taxon>
        <taxon>Aspergillus</taxon>
        <taxon>Aspergillus subgen. Circumdati</taxon>
    </lineage>
</organism>
<dbReference type="VEuPathDB" id="FungiDB:BO71DRAFT_95646"/>
<name>A0A319DUU4_9EURO</name>
<evidence type="ECO:0000313" key="2">
    <source>
        <dbReference type="Proteomes" id="UP000247810"/>
    </source>
</evidence>
<evidence type="ECO:0000313" key="1">
    <source>
        <dbReference type="EMBL" id="PYH97907.1"/>
    </source>
</evidence>
<reference evidence="1 2" key="1">
    <citation type="submission" date="2018-02" db="EMBL/GenBank/DDBJ databases">
        <title>The genomes of Aspergillus section Nigri reveals drivers in fungal speciation.</title>
        <authorList>
            <consortium name="DOE Joint Genome Institute"/>
            <person name="Vesth T.C."/>
            <person name="Nybo J."/>
            <person name="Theobald S."/>
            <person name="Brandl J."/>
            <person name="Frisvad J.C."/>
            <person name="Nielsen K.F."/>
            <person name="Lyhne E.K."/>
            <person name="Kogle M.E."/>
            <person name="Kuo A."/>
            <person name="Riley R."/>
            <person name="Clum A."/>
            <person name="Nolan M."/>
            <person name="Lipzen A."/>
            <person name="Salamov A."/>
            <person name="Henrissat B."/>
            <person name="Wiebenga A."/>
            <person name="De vries R.P."/>
            <person name="Grigoriev I.V."/>
            <person name="Mortensen U.H."/>
            <person name="Andersen M.R."/>
            <person name="Baker S.E."/>
        </authorList>
    </citation>
    <scope>NUCLEOTIDE SEQUENCE [LARGE SCALE GENOMIC DNA]</scope>
    <source>
        <strain evidence="1 2">CBS 707.79</strain>
    </source>
</reference>
<dbReference type="EMBL" id="KZ825817">
    <property type="protein sequence ID" value="PYH97907.1"/>
    <property type="molecule type" value="Genomic_DNA"/>
</dbReference>
<proteinExistence type="predicted"/>
<accession>A0A319DUU4</accession>
<gene>
    <name evidence="1" type="ORF">BO71DRAFT_95646</name>
</gene>
<keyword evidence="2" id="KW-1185">Reference proteome</keyword>
<protein>
    <submittedName>
        <fullName evidence="1">Uncharacterized protein</fullName>
    </submittedName>
</protein>
<dbReference type="Proteomes" id="UP000247810">
    <property type="component" value="Unassembled WGS sequence"/>
</dbReference>
<dbReference type="AlphaFoldDB" id="A0A319DUU4"/>